<dbReference type="PANTHER" id="PTHR43342">
    <property type="entry name" value="NADH-QUINONE OXIDOREDUCTASE, E SUBUNIT"/>
    <property type="match status" value="1"/>
</dbReference>
<dbReference type="AlphaFoldDB" id="Q3A461"/>
<feature type="binding site" evidence="7">
    <location>
        <position position="104"/>
    </location>
    <ligand>
        <name>[2Fe-2S] cluster</name>
        <dbReference type="ChEBI" id="CHEBI:190135"/>
    </ligand>
</feature>
<keyword evidence="2 7" id="KW-0001">2Fe-2S</keyword>
<dbReference type="KEGG" id="pca:Pcar_1602"/>
<organism evidence="8 9">
    <name type="scientific">Syntrophotalea carbinolica (strain DSM 2380 / NBRC 103641 / GraBd1)</name>
    <name type="common">Pelobacter carbinolicus</name>
    <dbReference type="NCBI Taxonomy" id="338963"/>
    <lineage>
        <taxon>Bacteria</taxon>
        <taxon>Pseudomonadati</taxon>
        <taxon>Thermodesulfobacteriota</taxon>
        <taxon>Desulfuromonadia</taxon>
        <taxon>Desulfuromonadales</taxon>
        <taxon>Syntrophotaleaceae</taxon>
        <taxon>Syntrophotalea</taxon>
    </lineage>
</organism>
<dbReference type="OrthoDB" id="9807941at2"/>
<name>Q3A461_SYNC1</name>
<dbReference type="InterPro" id="IPR041921">
    <property type="entry name" value="NuoE_N"/>
</dbReference>
<comment type="cofactor">
    <cofactor evidence="6">
        <name>[2Fe-2S] cluster</name>
        <dbReference type="ChEBI" id="CHEBI:190135"/>
    </cofactor>
</comment>
<evidence type="ECO:0000313" key="9">
    <source>
        <dbReference type="Proteomes" id="UP000002534"/>
    </source>
</evidence>
<evidence type="ECO:0000256" key="6">
    <source>
        <dbReference type="ARBA" id="ARBA00034078"/>
    </source>
</evidence>
<keyword evidence="9" id="KW-1185">Reference proteome</keyword>
<dbReference type="GO" id="GO:0046872">
    <property type="term" value="F:metal ion binding"/>
    <property type="evidence" value="ECO:0007669"/>
    <property type="project" value="UniProtKB-KW"/>
</dbReference>
<dbReference type="CDD" id="cd03064">
    <property type="entry name" value="TRX_Fd_NuoE"/>
    <property type="match status" value="1"/>
</dbReference>
<feature type="binding site" evidence="7">
    <location>
        <position position="99"/>
    </location>
    <ligand>
        <name>[2Fe-2S] cluster</name>
        <dbReference type="ChEBI" id="CHEBI:190135"/>
    </ligand>
</feature>
<dbReference type="EMBL" id="CP000142">
    <property type="protein sequence ID" value="ABA88846.1"/>
    <property type="molecule type" value="Genomic_DNA"/>
</dbReference>
<dbReference type="InterPro" id="IPR042128">
    <property type="entry name" value="NuoE_dom"/>
</dbReference>
<evidence type="ECO:0000256" key="2">
    <source>
        <dbReference type="ARBA" id="ARBA00022714"/>
    </source>
</evidence>
<evidence type="ECO:0000256" key="3">
    <source>
        <dbReference type="ARBA" id="ARBA00022723"/>
    </source>
</evidence>
<comment type="similarity">
    <text evidence="1">Belongs to the complex I 24 kDa subunit family.</text>
</comment>
<dbReference type="PIRSF" id="PIRSF000216">
    <property type="entry name" value="NADH_DH_24kDa"/>
    <property type="match status" value="1"/>
</dbReference>
<evidence type="ECO:0000313" key="8">
    <source>
        <dbReference type="EMBL" id="ABA88846.1"/>
    </source>
</evidence>
<dbReference type="InterPro" id="IPR002023">
    <property type="entry name" value="NuoE-like"/>
</dbReference>
<feature type="binding site" evidence="7">
    <location>
        <position position="144"/>
    </location>
    <ligand>
        <name>[2Fe-2S] cluster</name>
        <dbReference type="ChEBI" id="CHEBI:190135"/>
    </ligand>
</feature>
<gene>
    <name evidence="8" type="primary">hndA-3</name>
    <name evidence="8" type="ordered locus">Pcar_1602</name>
</gene>
<keyword evidence="5 7" id="KW-0411">Iron-sulfur</keyword>
<reference evidence="9" key="1">
    <citation type="submission" date="2005-10" db="EMBL/GenBank/DDBJ databases">
        <title>Complete sequence of Pelobacter carbinolicus DSM 2380.</title>
        <authorList>
            <person name="Copeland A."/>
            <person name="Lucas S."/>
            <person name="Lapidus A."/>
            <person name="Barry K."/>
            <person name="Detter J.C."/>
            <person name="Glavina T."/>
            <person name="Hammon N."/>
            <person name="Israni S."/>
            <person name="Pitluck S."/>
            <person name="Chertkov O."/>
            <person name="Schmutz J."/>
            <person name="Larimer F."/>
            <person name="Land M."/>
            <person name="Kyrpides N."/>
            <person name="Ivanova N."/>
            <person name="Richardson P."/>
        </authorList>
    </citation>
    <scope>NUCLEOTIDE SEQUENCE [LARGE SCALE GENOMIC DNA]</scope>
    <source>
        <strain evidence="9">DSM 2380 / NBRC 103641 / GraBd1</strain>
    </source>
</reference>
<dbReference type="RefSeq" id="WP_011341333.1">
    <property type="nucleotide sequence ID" value="NC_007498.2"/>
</dbReference>
<dbReference type="Proteomes" id="UP000002534">
    <property type="component" value="Chromosome"/>
</dbReference>
<feature type="binding site" evidence="7">
    <location>
        <position position="140"/>
    </location>
    <ligand>
        <name>[2Fe-2S] cluster</name>
        <dbReference type="ChEBI" id="CHEBI:190135"/>
    </ligand>
</feature>
<dbReference type="Gene3D" id="3.40.30.10">
    <property type="entry name" value="Glutaredoxin"/>
    <property type="match status" value="1"/>
</dbReference>
<accession>Q3A461</accession>
<dbReference type="Pfam" id="PF01257">
    <property type="entry name" value="2Fe-2S_thioredx"/>
    <property type="match status" value="1"/>
</dbReference>
<dbReference type="FunFam" id="3.40.30.10:FF:000015">
    <property type="entry name" value="NADH-quinone oxidoreductase subunit E"/>
    <property type="match status" value="1"/>
</dbReference>
<keyword evidence="3 7" id="KW-0479">Metal-binding</keyword>
<keyword evidence="4 7" id="KW-0408">Iron</keyword>
<dbReference type="PANTHER" id="PTHR43342:SF2">
    <property type="entry name" value="POTENTIAL NAD-REDUCING HYDROGENASE SUBUNIT"/>
    <property type="match status" value="1"/>
</dbReference>
<reference evidence="8 9" key="2">
    <citation type="journal article" date="2012" name="BMC Genomics">
        <title>The genome of Pelobacter carbinolicus reveals surprising metabolic capabilities and physiological features.</title>
        <authorList>
            <person name="Aklujkar M."/>
            <person name="Haveman S.A."/>
            <person name="Didonato R.Jr."/>
            <person name="Chertkov O."/>
            <person name="Han C.S."/>
            <person name="Land M.L."/>
            <person name="Brown P."/>
            <person name="Lovley D.R."/>
        </authorList>
    </citation>
    <scope>NUCLEOTIDE SEQUENCE [LARGE SCALE GENOMIC DNA]</scope>
    <source>
        <strain evidence="9">DSM 2380 / NBRC 103641 / GraBd1</strain>
    </source>
</reference>
<evidence type="ECO:0000256" key="5">
    <source>
        <dbReference type="ARBA" id="ARBA00023014"/>
    </source>
</evidence>
<dbReference type="eggNOG" id="COG1905">
    <property type="taxonomic scope" value="Bacteria"/>
</dbReference>
<proteinExistence type="inferred from homology"/>
<dbReference type="GO" id="GO:0016491">
    <property type="term" value="F:oxidoreductase activity"/>
    <property type="evidence" value="ECO:0007669"/>
    <property type="project" value="InterPro"/>
</dbReference>
<dbReference type="InterPro" id="IPR028431">
    <property type="entry name" value="NADP_DH_HndA-like"/>
</dbReference>
<comment type="cofactor">
    <cofactor evidence="7">
        <name>[2Fe-2S] cluster</name>
        <dbReference type="ChEBI" id="CHEBI:190135"/>
    </cofactor>
    <text evidence="7">Binds 1 [2Fe-2S] cluster.</text>
</comment>
<dbReference type="STRING" id="338963.Pcar_1602"/>
<dbReference type="Gene3D" id="1.10.10.1590">
    <property type="entry name" value="NADH-quinone oxidoreductase subunit E"/>
    <property type="match status" value="1"/>
</dbReference>
<evidence type="ECO:0000256" key="7">
    <source>
        <dbReference type="PIRSR" id="PIRSR000216-1"/>
    </source>
</evidence>
<protein>
    <submittedName>
        <fullName evidence="8">Cytoplasmic [FeFe]-hydrogenase-associated NADPH oxidoreductase, ferredoxin-like subunit</fullName>
    </submittedName>
</protein>
<sequence length="173" mass="18812">MQTGSTCQKSGECRIPDRATLPATLYRQLADFVATLPTKEGHLVTVLHKAQSLFGYLPKEVQEFVADHMEVSLAQVYGVVSFYTFFTMIPKGKHPISVCMGTACFVKGADKVVDAFKNQLGVTVSEVTRDGKFSIDCLRCVGACALAPVVLVGEKVYANVTPDQVKDIIADFD</sequence>
<dbReference type="InterPro" id="IPR036249">
    <property type="entry name" value="Thioredoxin-like_sf"/>
</dbReference>
<dbReference type="HOGENOM" id="CLU_054362_2_1_7"/>
<evidence type="ECO:0000256" key="4">
    <source>
        <dbReference type="ARBA" id="ARBA00023004"/>
    </source>
</evidence>
<dbReference type="SUPFAM" id="SSF52833">
    <property type="entry name" value="Thioredoxin-like"/>
    <property type="match status" value="1"/>
</dbReference>
<evidence type="ECO:0000256" key="1">
    <source>
        <dbReference type="ARBA" id="ARBA00010643"/>
    </source>
</evidence>
<dbReference type="GO" id="GO:0051537">
    <property type="term" value="F:2 iron, 2 sulfur cluster binding"/>
    <property type="evidence" value="ECO:0007669"/>
    <property type="project" value="UniProtKB-KW"/>
</dbReference>